<evidence type="ECO:0000313" key="1">
    <source>
        <dbReference type="EMBL" id="KJH52047.1"/>
    </source>
</evidence>
<dbReference type="AlphaFoldDB" id="A0A0D8Y765"/>
<dbReference type="Proteomes" id="UP000053766">
    <property type="component" value="Unassembled WGS sequence"/>
</dbReference>
<evidence type="ECO:0000313" key="2">
    <source>
        <dbReference type="Proteomes" id="UP000053766"/>
    </source>
</evidence>
<proteinExistence type="predicted"/>
<reference evidence="1 2" key="1">
    <citation type="submission" date="2013-11" db="EMBL/GenBank/DDBJ databases">
        <title>Draft genome of the bovine lungworm Dictyocaulus viviparus.</title>
        <authorList>
            <person name="Mitreva M."/>
        </authorList>
    </citation>
    <scope>NUCLEOTIDE SEQUENCE [LARGE SCALE GENOMIC DNA]</scope>
    <source>
        <strain evidence="1 2">HannoverDv2000</strain>
    </source>
</reference>
<dbReference type="EMBL" id="KN716171">
    <property type="protein sequence ID" value="KJH52047.1"/>
    <property type="molecule type" value="Genomic_DNA"/>
</dbReference>
<dbReference type="OrthoDB" id="5838463at2759"/>
<name>A0A0D8Y765_DICVI</name>
<accession>A0A0D8Y765</accession>
<gene>
    <name evidence="1" type="ORF">DICVIV_01748</name>
</gene>
<keyword evidence="2" id="KW-1185">Reference proteome</keyword>
<protein>
    <submittedName>
        <fullName evidence="1">Uncharacterized protein</fullName>
    </submittedName>
</protein>
<reference evidence="2" key="2">
    <citation type="journal article" date="2016" name="Sci. Rep.">
        <title>Dictyocaulus viviparus genome, variome and transcriptome elucidate lungworm biology and support future intervention.</title>
        <authorList>
            <person name="McNulty S.N."/>
            <person name="Strube C."/>
            <person name="Rosa B.A."/>
            <person name="Martin J.C."/>
            <person name="Tyagi R."/>
            <person name="Choi Y.J."/>
            <person name="Wang Q."/>
            <person name="Hallsworth Pepin K."/>
            <person name="Zhang X."/>
            <person name="Ozersky P."/>
            <person name="Wilson R.K."/>
            <person name="Sternberg P.W."/>
            <person name="Gasser R.B."/>
            <person name="Mitreva M."/>
        </authorList>
    </citation>
    <scope>NUCLEOTIDE SEQUENCE [LARGE SCALE GENOMIC DNA]</scope>
    <source>
        <strain evidence="2">HannoverDv2000</strain>
    </source>
</reference>
<organism evidence="1 2">
    <name type="scientific">Dictyocaulus viviparus</name>
    <name type="common">Bovine lungworm</name>
    <dbReference type="NCBI Taxonomy" id="29172"/>
    <lineage>
        <taxon>Eukaryota</taxon>
        <taxon>Metazoa</taxon>
        <taxon>Ecdysozoa</taxon>
        <taxon>Nematoda</taxon>
        <taxon>Chromadorea</taxon>
        <taxon>Rhabditida</taxon>
        <taxon>Rhabditina</taxon>
        <taxon>Rhabditomorpha</taxon>
        <taxon>Strongyloidea</taxon>
        <taxon>Metastrongylidae</taxon>
        <taxon>Dictyocaulus</taxon>
    </lineage>
</organism>
<sequence length="81" mass="9544">MTSKAELSNVSHRHSLTIDTNPLHLLPSNIRRFSHEDSLENPTTQLPTVPETPVKKNRFLYWKNSPCFKIRFVKNHFMQKL</sequence>